<accession>A0ABS5U968</accession>
<organism evidence="8 9">
    <name type="scientific">Pelotalea chapellei</name>
    <dbReference type="NCBI Taxonomy" id="44671"/>
    <lineage>
        <taxon>Bacteria</taxon>
        <taxon>Pseudomonadati</taxon>
        <taxon>Thermodesulfobacteriota</taxon>
        <taxon>Desulfuromonadia</taxon>
        <taxon>Geobacterales</taxon>
        <taxon>Geobacteraceae</taxon>
        <taxon>Pelotalea</taxon>
    </lineage>
</organism>
<reference evidence="8 9" key="1">
    <citation type="submission" date="2021-05" db="EMBL/GenBank/DDBJ databases">
        <title>The draft genome of Geobacter chapellei DSM 13688.</title>
        <authorList>
            <person name="Xu Z."/>
            <person name="Masuda Y."/>
            <person name="Itoh H."/>
            <person name="Senoo K."/>
        </authorList>
    </citation>
    <scope>NUCLEOTIDE SEQUENCE [LARGE SCALE GENOMIC DNA]</scope>
    <source>
        <strain evidence="8 9">DSM 13688</strain>
    </source>
</reference>
<evidence type="ECO:0000256" key="4">
    <source>
        <dbReference type="ARBA" id="ARBA00022989"/>
    </source>
</evidence>
<dbReference type="PANTHER" id="PTHR38459">
    <property type="entry name" value="PROPHAGE BACTOPRENOL-LINKED GLUCOSE TRANSLOCASE HOMOLOG"/>
    <property type="match status" value="1"/>
</dbReference>
<dbReference type="Pfam" id="PF04138">
    <property type="entry name" value="GtrA_DPMS_TM"/>
    <property type="match status" value="1"/>
</dbReference>
<evidence type="ECO:0000256" key="1">
    <source>
        <dbReference type="ARBA" id="ARBA00004141"/>
    </source>
</evidence>
<feature type="transmembrane region" description="Helical" evidence="6">
    <location>
        <begin position="49"/>
        <end position="68"/>
    </location>
</feature>
<comment type="subcellular location">
    <subcellularLocation>
        <location evidence="1">Membrane</location>
        <topology evidence="1">Multi-pass membrane protein</topology>
    </subcellularLocation>
</comment>
<name>A0ABS5U968_9BACT</name>
<gene>
    <name evidence="8" type="ORF">KJB30_10325</name>
</gene>
<keyword evidence="9" id="KW-1185">Reference proteome</keyword>
<protein>
    <submittedName>
        <fullName evidence="8">GtrA family protein</fullName>
    </submittedName>
</protein>
<feature type="transmembrane region" description="Helical" evidence="6">
    <location>
        <begin position="119"/>
        <end position="137"/>
    </location>
</feature>
<evidence type="ECO:0000256" key="3">
    <source>
        <dbReference type="ARBA" id="ARBA00022692"/>
    </source>
</evidence>
<sequence>MKKCKTEKVIGQTTRLSEIVRQLIRFNLVGVLNTLIDFSLFFALNAMGVAYLLAQIFSYGCGIINSYFFNKYWTFRTAEITAAEVARFITINLSALAISVLLVYLFHSQLHVPLLPAKVVATVFTMLISFCGTRLWVFKVETSPIE</sequence>
<feature type="transmembrane region" description="Helical" evidence="6">
    <location>
        <begin position="88"/>
        <end position="107"/>
    </location>
</feature>
<feature type="domain" description="GtrA/DPMS transmembrane" evidence="7">
    <location>
        <begin position="25"/>
        <end position="138"/>
    </location>
</feature>
<dbReference type="InterPro" id="IPR007267">
    <property type="entry name" value="GtrA_DPMS_TM"/>
</dbReference>
<evidence type="ECO:0000313" key="8">
    <source>
        <dbReference type="EMBL" id="MBT1072181.1"/>
    </source>
</evidence>
<keyword evidence="4 6" id="KW-1133">Transmembrane helix</keyword>
<evidence type="ECO:0000259" key="7">
    <source>
        <dbReference type="Pfam" id="PF04138"/>
    </source>
</evidence>
<evidence type="ECO:0000256" key="2">
    <source>
        <dbReference type="ARBA" id="ARBA00009399"/>
    </source>
</evidence>
<keyword evidence="3 6" id="KW-0812">Transmembrane</keyword>
<dbReference type="EMBL" id="JAHDYS010000008">
    <property type="protein sequence ID" value="MBT1072181.1"/>
    <property type="molecule type" value="Genomic_DNA"/>
</dbReference>
<feature type="transmembrane region" description="Helical" evidence="6">
    <location>
        <begin position="23"/>
        <end position="43"/>
    </location>
</feature>
<dbReference type="PANTHER" id="PTHR38459:SF1">
    <property type="entry name" value="PROPHAGE BACTOPRENOL-LINKED GLUCOSE TRANSLOCASE HOMOLOG"/>
    <property type="match status" value="1"/>
</dbReference>
<evidence type="ECO:0000256" key="5">
    <source>
        <dbReference type="ARBA" id="ARBA00023136"/>
    </source>
</evidence>
<keyword evidence="5 6" id="KW-0472">Membrane</keyword>
<proteinExistence type="inferred from homology"/>
<dbReference type="RefSeq" id="WP_214298787.1">
    <property type="nucleotide sequence ID" value="NZ_JAHDYS010000008.1"/>
</dbReference>
<comment type="caution">
    <text evidence="8">The sequence shown here is derived from an EMBL/GenBank/DDBJ whole genome shotgun (WGS) entry which is preliminary data.</text>
</comment>
<evidence type="ECO:0000256" key="6">
    <source>
        <dbReference type="SAM" id="Phobius"/>
    </source>
</evidence>
<dbReference type="Proteomes" id="UP000784128">
    <property type="component" value="Unassembled WGS sequence"/>
</dbReference>
<dbReference type="InterPro" id="IPR051401">
    <property type="entry name" value="GtrA_CellWall_Glycosyl"/>
</dbReference>
<comment type="similarity">
    <text evidence="2">Belongs to the GtrA family.</text>
</comment>
<evidence type="ECO:0000313" key="9">
    <source>
        <dbReference type="Proteomes" id="UP000784128"/>
    </source>
</evidence>